<feature type="transmembrane region" description="Helical" evidence="4">
    <location>
        <begin position="99"/>
        <end position="121"/>
    </location>
</feature>
<organism evidence="6 7">
    <name type="scientific">Vibrio marisflavi CECT 7928</name>
    <dbReference type="NCBI Taxonomy" id="634439"/>
    <lineage>
        <taxon>Bacteria</taxon>
        <taxon>Pseudomonadati</taxon>
        <taxon>Pseudomonadota</taxon>
        <taxon>Gammaproteobacteria</taxon>
        <taxon>Vibrionales</taxon>
        <taxon>Vibrionaceae</taxon>
        <taxon>Vibrio</taxon>
    </lineage>
</organism>
<feature type="transmembrane region" description="Helical" evidence="4">
    <location>
        <begin position="37"/>
        <end position="61"/>
    </location>
</feature>
<evidence type="ECO:0000256" key="3">
    <source>
        <dbReference type="ARBA" id="ARBA00023136"/>
    </source>
</evidence>
<dbReference type="Gene3D" id="1.20.1250.20">
    <property type="entry name" value="MFS general substrate transporter like domains"/>
    <property type="match status" value="2"/>
</dbReference>
<keyword evidence="1 4" id="KW-0812">Transmembrane</keyword>
<feature type="transmembrane region" description="Helical" evidence="4">
    <location>
        <begin position="170"/>
        <end position="189"/>
    </location>
</feature>
<name>A0ABM8ZYK0_9VIBR</name>
<evidence type="ECO:0000256" key="2">
    <source>
        <dbReference type="ARBA" id="ARBA00022989"/>
    </source>
</evidence>
<proteinExistence type="predicted"/>
<dbReference type="Proteomes" id="UP000838748">
    <property type="component" value="Unassembled WGS sequence"/>
</dbReference>
<feature type="transmembrane region" description="Helical" evidence="4">
    <location>
        <begin position="383"/>
        <end position="404"/>
    </location>
</feature>
<feature type="transmembrane region" description="Helical" evidence="4">
    <location>
        <begin position="133"/>
        <end position="158"/>
    </location>
</feature>
<dbReference type="SUPFAM" id="SSF103473">
    <property type="entry name" value="MFS general substrate transporter"/>
    <property type="match status" value="1"/>
</dbReference>
<evidence type="ECO:0000259" key="5">
    <source>
        <dbReference type="PROSITE" id="PS50850"/>
    </source>
</evidence>
<keyword evidence="2 4" id="KW-1133">Transmembrane helix</keyword>
<dbReference type="Pfam" id="PF07690">
    <property type="entry name" value="MFS_1"/>
    <property type="match status" value="1"/>
</dbReference>
<evidence type="ECO:0000256" key="1">
    <source>
        <dbReference type="ARBA" id="ARBA00022692"/>
    </source>
</evidence>
<feature type="domain" description="Major facilitator superfamily (MFS) profile" evidence="5">
    <location>
        <begin position="1"/>
        <end position="405"/>
    </location>
</feature>
<comment type="caution">
    <text evidence="6">The sequence shown here is derived from an EMBL/GenBank/DDBJ whole genome shotgun (WGS) entry which is preliminary data.</text>
</comment>
<feature type="transmembrane region" description="Helical" evidence="4">
    <location>
        <begin position="290"/>
        <end position="307"/>
    </location>
</feature>
<dbReference type="PANTHER" id="PTHR11360">
    <property type="entry name" value="MONOCARBOXYLATE TRANSPORTER"/>
    <property type="match status" value="1"/>
</dbReference>
<evidence type="ECO:0000313" key="7">
    <source>
        <dbReference type="Proteomes" id="UP000838748"/>
    </source>
</evidence>
<gene>
    <name evidence="6" type="primary">yhjX</name>
    <name evidence="6" type="ORF">VMF7928_00120</name>
</gene>
<feature type="transmembrane region" description="Helical" evidence="4">
    <location>
        <begin position="226"/>
        <end position="247"/>
    </location>
</feature>
<keyword evidence="3 4" id="KW-0472">Membrane</keyword>
<evidence type="ECO:0000256" key="4">
    <source>
        <dbReference type="SAM" id="Phobius"/>
    </source>
</evidence>
<accession>A0ABM8ZYK0</accession>
<feature type="transmembrane region" description="Helical" evidence="4">
    <location>
        <begin position="350"/>
        <end position="371"/>
    </location>
</feature>
<dbReference type="CDD" id="cd17353">
    <property type="entry name" value="MFS_OFA_like"/>
    <property type="match status" value="1"/>
</dbReference>
<dbReference type="PANTHER" id="PTHR11360:SF317">
    <property type="entry name" value="MAJOR FACILITATOR SUPERFAMILY (MFS) PROFILE DOMAIN-CONTAINING PROTEIN-RELATED"/>
    <property type="match status" value="1"/>
</dbReference>
<dbReference type="InterPro" id="IPR050327">
    <property type="entry name" value="Proton-linked_MCT"/>
</dbReference>
<feature type="transmembrane region" description="Helical" evidence="4">
    <location>
        <begin position="259"/>
        <end position="283"/>
    </location>
</feature>
<dbReference type="EMBL" id="CAKLDM010000001">
    <property type="protein sequence ID" value="CAH0536024.1"/>
    <property type="molecule type" value="Genomic_DNA"/>
</dbReference>
<dbReference type="RefSeq" id="WP_237359535.1">
    <property type="nucleotide sequence ID" value="NZ_CAKLDM010000001.1"/>
</dbReference>
<feature type="transmembrane region" description="Helical" evidence="4">
    <location>
        <begin position="319"/>
        <end position="338"/>
    </location>
</feature>
<evidence type="ECO:0000313" key="6">
    <source>
        <dbReference type="EMBL" id="CAH0536024.1"/>
    </source>
</evidence>
<sequence length="419" mass="45478">MNKRWLYALCAVGIHISIGSIYAWSQIAVAIKNQPNIHWGLGDITVTFSIAIFCLGIAAAFMGKIVETKGPKFTGLLSALLFGLGLIGSGVALKNDSLWLLYLTYGAIGGVGIGLGYITPVSTLLKWFPDKRGLAMGLTVMGFGFGAVIEIFVLRTILPALGITDISTQLMILGVIYFVLIFVSSRFLVAPSEEFIQSFKQQANHKKVQSDLESLNATEALKRPRFYGLWLLLFINVSCGIALISVAKFMGHDVINLSLAAAAFMVMIMSVFNGIGRFLWAFVSDYLGRPVVYTLFFIIQIFCFYVLTKTHNPVEFQLAVFAVLSCYGGGFSLVPAYIGDIFGTKQPGVIHGYILSAWAAAGLFAPTLIAYTKQFTGSYTGALYVFMAFLAIALVISVSMLRGIKKSRLTAMNLASSNA</sequence>
<reference evidence="6" key="1">
    <citation type="submission" date="2021-11" db="EMBL/GenBank/DDBJ databases">
        <authorList>
            <person name="Rodrigo-Torres L."/>
            <person name="Arahal R. D."/>
            <person name="Lucena T."/>
        </authorList>
    </citation>
    <scope>NUCLEOTIDE SEQUENCE</scope>
    <source>
        <strain evidence="6">CECT 7928</strain>
    </source>
</reference>
<dbReference type="InterPro" id="IPR011701">
    <property type="entry name" value="MFS"/>
</dbReference>
<dbReference type="InterPro" id="IPR020846">
    <property type="entry name" value="MFS_dom"/>
</dbReference>
<protein>
    <submittedName>
        <fullName evidence="6">MFS-type transporter YhjX</fullName>
    </submittedName>
</protein>
<keyword evidence="7" id="KW-1185">Reference proteome</keyword>
<dbReference type="PROSITE" id="PS50850">
    <property type="entry name" value="MFS"/>
    <property type="match status" value="1"/>
</dbReference>
<dbReference type="InterPro" id="IPR036259">
    <property type="entry name" value="MFS_trans_sf"/>
</dbReference>
<feature type="transmembrane region" description="Helical" evidence="4">
    <location>
        <begin position="5"/>
        <end position="25"/>
    </location>
</feature>
<feature type="transmembrane region" description="Helical" evidence="4">
    <location>
        <begin position="73"/>
        <end position="93"/>
    </location>
</feature>